<evidence type="ECO:0000256" key="4">
    <source>
        <dbReference type="ARBA" id="ARBA00023136"/>
    </source>
</evidence>
<dbReference type="SUPFAM" id="SSF103473">
    <property type="entry name" value="MFS general substrate transporter"/>
    <property type="match status" value="1"/>
</dbReference>
<feature type="transmembrane region" description="Helical" evidence="5">
    <location>
        <begin position="7"/>
        <end position="25"/>
    </location>
</feature>
<dbReference type="EMBL" id="JAPDDP010000070">
    <property type="protein sequence ID" value="MDA0184208.1"/>
    <property type="molecule type" value="Genomic_DNA"/>
</dbReference>
<evidence type="ECO:0000256" key="2">
    <source>
        <dbReference type="ARBA" id="ARBA00022692"/>
    </source>
</evidence>
<dbReference type="AlphaFoldDB" id="A0A9X3ND23"/>
<dbReference type="PANTHER" id="PTHR10924">
    <property type="entry name" value="MAJOR FACILITATOR SUPERFAMILY PROTEIN-RELATED"/>
    <property type="match status" value="1"/>
</dbReference>
<dbReference type="InterPro" id="IPR036259">
    <property type="entry name" value="MFS_trans_sf"/>
</dbReference>
<keyword evidence="2 5" id="KW-0812">Transmembrane</keyword>
<dbReference type="RefSeq" id="WP_270028627.1">
    <property type="nucleotide sequence ID" value="NZ_JAPDDP010000070.1"/>
</dbReference>
<dbReference type="PANTHER" id="PTHR10924:SF6">
    <property type="entry name" value="SOLUTE CARRIER FAMILY 49 MEMBER A3"/>
    <property type="match status" value="1"/>
</dbReference>
<dbReference type="Pfam" id="PF07690">
    <property type="entry name" value="MFS_1"/>
    <property type="match status" value="1"/>
</dbReference>
<feature type="transmembrane region" description="Helical" evidence="5">
    <location>
        <begin position="45"/>
        <end position="65"/>
    </location>
</feature>
<evidence type="ECO:0000256" key="1">
    <source>
        <dbReference type="ARBA" id="ARBA00004141"/>
    </source>
</evidence>
<feature type="transmembrane region" description="Helical" evidence="5">
    <location>
        <begin position="251"/>
        <end position="269"/>
    </location>
</feature>
<feature type="transmembrane region" description="Helical" evidence="5">
    <location>
        <begin position="191"/>
        <end position="211"/>
    </location>
</feature>
<feature type="transmembrane region" description="Helical" evidence="5">
    <location>
        <begin position="72"/>
        <end position="89"/>
    </location>
</feature>
<sequence length="341" mass="34508">MLTRWGLVAAYAAAAGANQLLWLTYAPITTRTAEHYGVSESAVGWLSQVFPLLYVVLAIPAAIALRRAFRPALLAGAWLTALGGAVRLGDTFTAALIGQILVAIAQPLLLNAVTYVATTAPDEPKGVAIGSAGIFAGTALALPLAPALSIPTLLVVDAIVAVVVAIALTAVIRPAHAVSAAPLPRRARPALVAFLGFGVFVALMTWLQALLEPSGTSEETTGLLLFSMVLSGVASSALLSPLVIARGKERTFLRTAAVIAAASCLVLALAPGAAWLVVVPLGAVLLGALPVLLSRADPALIWLAGNTGGIVVAVLVQAVNSRPGLAFSLLAAIAASVLAVA</sequence>
<dbReference type="GO" id="GO:0022857">
    <property type="term" value="F:transmembrane transporter activity"/>
    <property type="evidence" value="ECO:0007669"/>
    <property type="project" value="InterPro"/>
</dbReference>
<dbReference type="InterPro" id="IPR011701">
    <property type="entry name" value="MFS"/>
</dbReference>
<dbReference type="Gene3D" id="1.20.1250.20">
    <property type="entry name" value="MFS general substrate transporter like domains"/>
    <property type="match status" value="1"/>
</dbReference>
<comment type="subcellular location">
    <subcellularLocation>
        <location evidence="1">Membrane</location>
        <topology evidence="1">Multi-pass membrane protein</topology>
    </subcellularLocation>
</comment>
<gene>
    <name evidence="6" type="ORF">OJ997_28120</name>
</gene>
<comment type="caution">
    <text evidence="6">The sequence shown here is derived from an EMBL/GenBank/DDBJ whole genome shotgun (WGS) entry which is preliminary data.</text>
</comment>
<evidence type="ECO:0000256" key="3">
    <source>
        <dbReference type="ARBA" id="ARBA00022989"/>
    </source>
</evidence>
<feature type="transmembrane region" description="Helical" evidence="5">
    <location>
        <begin position="126"/>
        <end position="144"/>
    </location>
</feature>
<organism evidence="6 7">
    <name type="scientific">Solirubrobacter phytolaccae</name>
    <dbReference type="NCBI Taxonomy" id="1404360"/>
    <lineage>
        <taxon>Bacteria</taxon>
        <taxon>Bacillati</taxon>
        <taxon>Actinomycetota</taxon>
        <taxon>Thermoleophilia</taxon>
        <taxon>Solirubrobacterales</taxon>
        <taxon>Solirubrobacteraceae</taxon>
        <taxon>Solirubrobacter</taxon>
    </lineage>
</organism>
<evidence type="ECO:0000256" key="5">
    <source>
        <dbReference type="SAM" id="Phobius"/>
    </source>
</evidence>
<evidence type="ECO:0000313" key="6">
    <source>
        <dbReference type="EMBL" id="MDA0184208.1"/>
    </source>
</evidence>
<keyword evidence="4 5" id="KW-0472">Membrane</keyword>
<evidence type="ECO:0000313" key="7">
    <source>
        <dbReference type="Proteomes" id="UP001147653"/>
    </source>
</evidence>
<keyword evidence="3 5" id="KW-1133">Transmembrane helix</keyword>
<reference evidence="6" key="1">
    <citation type="submission" date="2022-10" db="EMBL/GenBank/DDBJ databases">
        <title>The WGS of Solirubrobacter phytolaccae KCTC 29190.</title>
        <authorList>
            <person name="Jiang Z."/>
        </authorList>
    </citation>
    <scope>NUCLEOTIDE SEQUENCE</scope>
    <source>
        <strain evidence="6">KCTC 29190</strain>
    </source>
</reference>
<name>A0A9X3ND23_9ACTN</name>
<feature type="transmembrane region" description="Helical" evidence="5">
    <location>
        <begin position="150"/>
        <end position="171"/>
    </location>
</feature>
<dbReference type="GO" id="GO:0016020">
    <property type="term" value="C:membrane"/>
    <property type="evidence" value="ECO:0007669"/>
    <property type="project" value="UniProtKB-SubCell"/>
</dbReference>
<feature type="transmembrane region" description="Helical" evidence="5">
    <location>
        <begin position="95"/>
        <end position="114"/>
    </location>
</feature>
<dbReference type="Proteomes" id="UP001147653">
    <property type="component" value="Unassembled WGS sequence"/>
</dbReference>
<keyword evidence="7" id="KW-1185">Reference proteome</keyword>
<protein>
    <submittedName>
        <fullName evidence="6">MFS transporter</fullName>
    </submittedName>
</protein>
<feature type="transmembrane region" description="Helical" evidence="5">
    <location>
        <begin position="223"/>
        <end position="244"/>
    </location>
</feature>
<feature type="transmembrane region" description="Helical" evidence="5">
    <location>
        <begin position="300"/>
        <end position="318"/>
    </location>
</feature>
<feature type="transmembrane region" description="Helical" evidence="5">
    <location>
        <begin position="324"/>
        <end position="340"/>
    </location>
</feature>
<proteinExistence type="predicted"/>
<accession>A0A9X3ND23</accession>
<dbReference type="InterPro" id="IPR049680">
    <property type="entry name" value="FLVCR1-2_SLC49-like"/>
</dbReference>